<protein>
    <submittedName>
        <fullName evidence="2">Uncharacterized protein</fullName>
    </submittedName>
</protein>
<organism evidence="2 3">
    <name type="scientific">Williamsia deligens</name>
    <dbReference type="NCBI Taxonomy" id="321325"/>
    <lineage>
        <taxon>Bacteria</taxon>
        <taxon>Bacillati</taxon>
        <taxon>Actinomycetota</taxon>
        <taxon>Actinomycetes</taxon>
        <taxon>Mycobacteriales</taxon>
        <taxon>Nocardiaceae</taxon>
        <taxon>Williamsia</taxon>
    </lineage>
</organism>
<feature type="transmembrane region" description="Helical" evidence="1">
    <location>
        <begin position="6"/>
        <end position="31"/>
    </location>
</feature>
<sequence length="84" mass="8966">MEDLIIAIGLPVTIICIVAVIGCVLSMAWAFGSGHQRTVRYTLDKQWDRGPLLLSAVDVAPVAPPVHDDLSTDELTGGSAHGKW</sequence>
<dbReference type="Proteomes" id="UP001597068">
    <property type="component" value="Unassembled WGS sequence"/>
</dbReference>
<evidence type="ECO:0000256" key="1">
    <source>
        <dbReference type="SAM" id="Phobius"/>
    </source>
</evidence>
<keyword evidence="3" id="KW-1185">Reference proteome</keyword>
<keyword evidence="1" id="KW-0472">Membrane</keyword>
<accession>A0ABW3GD62</accession>
<gene>
    <name evidence="2" type="ORF">ACFQ04_19990</name>
</gene>
<name>A0ABW3GD62_9NOCA</name>
<keyword evidence="1" id="KW-0812">Transmembrane</keyword>
<dbReference type="RefSeq" id="WP_253648465.1">
    <property type="nucleotide sequence ID" value="NZ_BAAAMO010000004.1"/>
</dbReference>
<dbReference type="EMBL" id="JBHTIL010000006">
    <property type="protein sequence ID" value="MFD0928027.1"/>
    <property type="molecule type" value="Genomic_DNA"/>
</dbReference>
<keyword evidence="1" id="KW-1133">Transmembrane helix</keyword>
<reference evidence="3" key="1">
    <citation type="journal article" date="2019" name="Int. J. Syst. Evol. Microbiol.">
        <title>The Global Catalogue of Microorganisms (GCM) 10K type strain sequencing project: providing services to taxonomists for standard genome sequencing and annotation.</title>
        <authorList>
            <consortium name="The Broad Institute Genomics Platform"/>
            <consortium name="The Broad Institute Genome Sequencing Center for Infectious Disease"/>
            <person name="Wu L."/>
            <person name="Ma J."/>
        </authorList>
    </citation>
    <scope>NUCLEOTIDE SEQUENCE [LARGE SCALE GENOMIC DNA]</scope>
    <source>
        <strain evidence="3">CCUG 50873</strain>
    </source>
</reference>
<proteinExistence type="predicted"/>
<comment type="caution">
    <text evidence="2">The sequence shown here is derived from an EMBL/GenBank/DDBJ whole genome shotgun (WGS) entry which is preliminary data.</text>
</comment>
<evidence type="ECO:0000313" key="3">
    <source>
        <dbReference type="Proteomes" id="UP001597068"/>
    </source>
</evidence>
<evidence type="ECO:0000313" key="2">
    <source>
        <dbReference type="EMBL" id="MFD0928027.1"/>
    </source>
</evidence>